<proteinExistence type="inferred from homology"/>
<keyword evidence="4" id="KW-0804">Transcription</keyword>
<sequence length="321" mass="35263">MPIQNVKVASSAIGRDELPPLDLLRSFEASARHLSFTLAAQELFLTQSAVSRQIQQMESWLGVALFERRHRALVLTEAGAVMQRAAVDALERLRDATARVRAAPALRQVAMTCTPGFASLWLIPRLARFTEQHPDVDVRISATLELLDLERSQLDLAVRFCPTEDGHGQPLFEEWVVPMCSPRLADNSANPLLQPADLVRHTLLAVDQHPGMPLTVEWEPWARLMGVSEVRMKNTVRFTQYADAVAAAMQGQGVVIGRLPLLAELVDSGRLVTPFGSCAASQRGYYVVPSARGAVNPDAQDFVRWLRSEAEAALAPQAAMA</sequence>
<dbReference type="SUPFAM" id="SSF53850">
    <property type="entry name" value="Periplasmic binding protein-like II"/>
    <property type="match status" value="1"/>
</dbReference>
<dbReference type="GO" id="GO:0003700">
    <property type="term" value="F:DNA-binding transcription factor activity"/>
    <property type="evidence" value="ECO:0007669"/>
    <property type="project" value="InterPro"/>
</dbReference>
<gene>
    <name evidence="6" type="ORF">HNP48_001253</name>
</gene>
<dbReference type="PANTHER" id="PTHR30537:SF74">
    <property type="entry name" value="HTH-TYPE TRANSCRIPTIONAL REGULATOR TRPI"/>
    <property type="match status" value="1"/>
</dbReference>
<keyword evidence="3 6" id="KW-0238">DNA-binding</keyword>
<dbReference type="RefSeq" id="WP_184856014.1">
    <property type="nucleotide sequence ID" value="NZ_JACHLK010000002.1"/>
</dbReference>
<accession>A0A7X0PBJ2</accession>
<dbReference type="Proteomes" id="UP000575083">
    <property type="component" value="Unassembled WGS sequence"/>
</dbReference>
<name>A0A7X0PBJ2_9BURK</name>
<evidence type="ECO:0000256" key="2">
    <source>
        <dbReference type="ARBA" id="ARBA00023015"/>
    </source>
</evidence>
<dbReference type="Pfam" id="PF00126">
    <property type="entry name" value="HTH_1"/>
    <property type="match status" value="1"/>
</dbReference>
<dbReference type="SUPFAM" id="SSF46785">
    <property type="entry name" value="Winged helix' DNA-binding domain"/>
    <property type="match status" value="1"/>
</dbReference>
<protein>
    <submittedName>
        <fullName evidence="6">DNA-binding transcriptional LysR family regulator</fullName>
    </submittedName>
</protein>
<feature type="domain" description="HTH lysR-type" evidence="5">
    <location>
        <begin position="19"/>
        <end position="76"/>
    </location>
</feature>
<keyword evidence="2" id="KW-0805">Transcription regulation</keyword>
<dbReference type="InterPro" id="IPR000847">
    <property type="entry name" value="LysR_HTH_N"/>
</dbReference>
<dbReference type="GO" id="GO:0006351">
    <property type="term" value="P:DNA-templated transcription"/>
    <property type="evidence" value="ECO:0007669"/>
    <property type="project" value="TreeGrafter"/>
</dbReference>
<dbReference type="PROSITE" id="PS50931">
    <property type="entry name" value="HTH_LYSR"/>
    <property type="match status" value="1"/>
</dbReference>
<dbReference type="CDD" id="cd08432">
    <property type="entry name" value="PBP2_GcdR_TrpI_HvrB_AmpR_like"/>
    <property type="match status" value="1"/>
</dbReference>
<dbReference type="PRINTS" id="PR00039">
    <property type="entry name" value="HTHLYSR"/>
</dbReference>
<organism evidence="6 7">
    <name type="scientific">Acidovorax soli</name>
    <dbReference type="NCBI Taxonomy" id="592050"/>
    <lineage>
        <taxon>Bacteria</taxon>
        <taxon>Pseudomonadati</taxon>
        <taxon>Pseudomonadota</taxon>
        <taxon>Betaproteobacteria</taxon>
        <taxon>Burkholderiales</taxon>
        <taxon>Comamonadaceae</taxon>
        <taxon>Acidovorax</taxon>
    </lineage>
</organism>
<keyword evidence="7" id="KW-1185">Reference proteome</keyword>
<evidence type="ECO:0000259" key="5">
    <source>
        <dbReference type="PROSITE" id="PS50931"/>
    </source>
</evidence>
<evidence type="ECO:0000313" key="7">
    <source>
        <dbReference type="Proteomes" id="UP000575083"/>
    </source>
</evidence>
<dbReference type="InterPro" id="IPR036388">
    <property type="entry name" value="WH-like_DNA-bd_sf"/>
</dbReference>
<evidence type="ECO:0000313" key="6">
    <source>
        <dbReference type="EMBL" id="MBB6558589.1"/>
    </source>
</evidence>
<dbReference type="AlphaFoldDB" id="A0A7X0PBJ2"/>
<evidence type="ECO:0000256" key="3">
    <source>
        <dbReference type="ARBA" id="ARBA00023125"/>
    </source>
</evidence>
<evidence type="ECO:0000256" key="4">
    <source>
        <dbReference type="ARBA" id="ARBA00023163"/>
    </source>
</evidence>
<dbReference type="Pfam" id="PF03466">
    <property type="entry name" value="LysR_substrate"/>
    <property type="match status" value="1"/>
</dbReference>
<dbReference type="InterPro" id="IPR036390">
    <property type="entry name" value="WH_DNA-bd_sf"/>
</dbReference>
<comment type="caution">
    <text evidence="6">The sequence shown here is derived from an EMBL/GenBank/DDBJ whole genome shotgun (WGS) entry which is preliminary data.</text>
</comment>
<reference evidence="6 7" key="1">
    <citation type="submission" date="2020-08" db="EMBL/GenBank/DDBJ databases">
        <title>Functional genomics of gut bacteria from endangered species of beetles.</title>
        <authorList>
            <person name="Carlos-Shanley C."/>
        </authorList>
    </citation>
    <scope>NUCLEOTIDE SEQUENCE [LARGE SCALE GENOMIC DNA]</scope>
    <source>
        <strain evidence="6 7">S00198</strain>
    </source>
</reference>
<evidence type="ECO:0000256" key="1">
    <source>
        <dbReference type="ARBA" id="ARBA00009437"/>
    </source>
</evidence>
<dbReference type="InterPro" id="IPR005119">
    <property type="entry name" value="LysR_subst-bd"/>
</dbReference>
<dbReference type="Gene3D" id="3.40.190.10">
    <property type="entry name" value="Periplasmic binding protein-like II"/>
    <property type="match status" value="2"/>
</dbReference>
<dbReference type="Gene3D" id="1.10.10.10">
    <property type="entry name" value="Winged helix-like DNA-binding domain superfamily/Winged helix DNA-binding domain"/>
    <property type="match status" value="1"/>
</dbReference>
<dbReference type="PANTHER" id="PTHR30537">
    <property type="entry name" value="HTH-TYPE TRANSCRIPTIONAL REGULATOR"/>
    <property type="match status" value="1"/>
</dbReference>
<dbReference type="InterPro" id="IPR058163">
    <property type="entry name" value="LysR-type_TF_proteobact-type"/>
</dbReference>
<dbReference type="GO" id="GO:0043565">
    <property type="term" value="F:sequence-specific DNA binding"/>
    <property type="evidence" value="ECO:0007669"/>
    <property type="project" value="TreeGrafter"/>
</dbReference>
<dbReference type="FunFam" id="1.10.10.10:FF:000038">
    <property type="entry name" value="Glycine cleavage system transcriptional activator"/>
    <property type="match status" value="1"/>
</dbReference>
<comment type="similarity">
    <text evidence="1">Belongs to the LysR transcriptional regulatory family.</text>
</comment>
<dbReference type="EMBL" id="JACHLK010000002">
    <property type="protein sequence ID" value="MBB6558589.1"/>
    <property type="molecule type" value="Genomic_DNA"/>
</dbReference>